<evidence type="ECO:0000256" key="1">
    <source>
        <dbReference type="SAM" id="MobiDB-lite"/>
    </source>
</evidence>
<name>A0AAE6TB43_9BACT</name>
<reference evidence="2" key="1">
    <citation type="submission" date="2018-05" db="EMBL/GenBank/DDBJ databases">
        <title>Complete genome sequnece of Akkermansia muciniphila EB-AMDK-40.</title>
        <authorList>
            <person name="Nam Y.-D."/>
            <person name="Chung W.-H."/>
            <person name="Park Y.S."/>
            <person name="Kang J."/>
        </authorList>
    </citation>
    <scope>NUCLEOTIDE SEQUENCE</scope>
    <source>
        <strain evidence="2">EB-AMDK-40</strain>
    </source>
</reference>
<evidence type="ECO:0000313" key="2">
    <source>
        <dbReference type="EMBL" id="QHV63496.1"/>
    </source>
</evidence>
<dbReference type="EMBL" id="CP029701">
    <property type="protein sequence ID" value="QHV63496.1"/>
    <property type="molecule type" value="Genomic_DNA"/>
</dbReference>
<dbReference type="AlphaFoldDB" id="A0AAE6TB43"/>
<dbReference type="Proteomes" id="UP000642553">
    <property type="component" value="Chromosome"/>
</dbReference>
<accession>A0AAE6TB43</accession>
<protein>
    <submittedName>
        <fullName evidence="2">Uncharacterized protein</fullName>
    </submittedName>
</protein>
<sequence>MKTETGPARRQGEKTGEPYLPNSPDEHAPLPAWPFSPGLRFRAKNSCNPSAEAENALPAAQRAVPWNPEP</sequence>
<organism evidence="2 3">
    <name type="scientific">Akkermansia massiliensis</name>
    <dbReference type="NCBI Taxonomy" id="2927224"/>
    <lineage>
        <taxon>Bacteria</taxon>
        <taxon>Pseudomonadati</taxon>
        <taxon>Verrucomicrobiota</taxon>
        <taxon>Verrucomicrobiia</taxon>
        <taxon>Verrucomicrobiales</taxon>
        <taxon>Akkermansiaceae</taxon>
        <taxon>Akkermansia</taxon>
    </lineage>
</organism>
<feature type="region of interest" description="Disordered" evidence="1">
    <location>
        <begin position="1"/>
        <end position="70"/>
    </location>
</feature>
<evidence type="ECO:0000313" key="3">
    <source>
        <dbReference type="Proteomes" id="UP000642553"/>
    </source>
</evidence>
<proteinExistence type="predicted"/>
<gene>
    <name evidence="2" type="ORF">DMI76_09040</name>
</gene>